<dbReference type="EMBL" id="ML004438">
    <property type="protein sequence ID" value="RKP31698.1"/>
    <property type="molecule type" value="Genomic_DNA"/>
</dbReference>
<dbReference type="Proteomes" id="UP000268321">
    <property type="component" value="Unassembled WGS sequence"/>
</dbReference>
<evidence type="ECO:0000313" key="2">
    <source>
        <dbReference type="Proteomes" id="UP000268321"/>
    </source>
</evidence>
<gene>
    <name evidence="1" type="ORF">METBISCDRAFT_26349</name>
</gene>
<accession>A0A4P9ZFR8</accession>
<organism evidence="1 2">
    <name type="scientific">Metschnikowia bicuspidata</name>
    <dbReference type="NCBI Taxonomy" id="27322"/>
    <lineage>
        <taxon>Eukaryota</taxon>
        <taxon>Fungi</taxon>
        <taxon>Dikarya</taxon>
        <taxon>Ascomycota</taxon>
        <taxon>Saccharomycotina</taxon>
        <taxon>Pichiomycetes</taxon>
        <taxon>Metschnikowiaceae</taxon>
        <taxon>Metschnikowia</taxon>
    </lineage>
</organism>
<sequence length="264" mass="29983">MSGIESNHDLSTDVERCKLSLGNLEQLLDSATQPTDPKTSLTMKKNFILESCAIKSAHASLQSRKAMAKEQFVRSTIIPYNQKQSRLLRFDGELKALQKQLTFLKKVMYLPNISFTPDVVLAVSDGKYTHLVKDKAVPISLLQIYSLSPESELPKPVYSEFQQLVRLEARKRILLQIKYDLLSQAKTQLLHTKRQWATRDSQLSSFVKRDLQRVLKGIANVRSDEAQQDESFKSTTKNPLISDCGLDDEMVIENINEEQTGEIP</sequence>
<reference evidence="2" key="1">
    <citation type="journal article" date="2018" name="Nat. Microbiol.">
        <title>Leveraging single-cell genomics to expand the fungal tree of life.</title>
        <authorList>
            <person name="Ahrendt S.R."/>
            <person name="Quandt C.A."/>
            <person name="Ciobanu D."/>
            <person name="Clum A."/>
            <person name="Salamov A."/>
            <person name="Andreopoulos B."/>
            <person name="Cheng J.F."/>
            <person name="Woyke T."/>
            <person name="Pelin A."/>
            <person name="Henrissat B."/>
            <person name="Reynolds N.K."/>
            <person name="Benny G.L."/>
            <person name="Smith M.E."/>
            <person name="James T.Y."/>
            <person name="Grigoriev I.V."/>
        </authorList>
    </citation>
    <scope>NUCLEOTIDE SEQUENCE [LARGE SCALE GENOMIC DNA]</scope>
    <source>
        <strain evidence="2">Baker2002</strain>
    </source>
</reference>
<keyword evidence="2" id="KW-1185">Reference proteome</keyword>
<proteinExistence type="predicted"/>
<evidence type="ECO:0000313" key="1">
    <source>
        <dbReference type="EMBL" id="RKP31698.1"/>
    </source>
</evidence>
<dbReference type="AlphaFoldDB" id="A0A4P9ZFR8"/>
<dbReference type="OrthoDB" id="4094291at2759"/>
<protein>
    <submittedName>
        <fullName evidence="1">Uncharacterized protein</fullName>
    </submittedName>
</protein>
<name>A0A4P9ZFR8_9ASCO</name>